<evidence type="ECO:0000313" key="3">
    <source>
        <dbReference type="Proteomes" id="UP000193450"/>
    </source>
</evidence>
<protein>
    <submittedName>
        <fullName evidence="2">ATPase</fullName>
    </submittedName>
</protein>
<dbReference type="STRING" id="716816.BST96_13825"/>
<dbReference type="AlphaFoldDB" id="A0A1X9NJP6"/>
<gene>
    <name evidence="2" type="ORF">BST96_13825</name>
</gene>
<organism evidence="2 3">
    <name type="scientific">Oceanicoccus sagamiensis</name>
    <dbReference type="NCBI Taxonomy" id="716816"/>
    <lineage>
        <taxon>Bacteria</taxon>
        <taxon>Pseudomonadati</taxon>
        <taxon>Pseudomonadota</taxon>
        <taxon>Gammaproteobacteria</taxon>
        <taxon>Cellvibrionales</taxon>
        <taxon>Spongiibacteraceae</taxon>
        <taxon>Oceanicoccus</taxon>
    </lineage>
</organism>
<dbReference type="KEGG" id="osg:BST96_13825"/>
<feature type="domain" description="ATPase BadF/BadG/BcrA/BcrD type" evidence="1">
    <location>
        <begin position="13"/>
        <end position="262"/>
    </location>
</feature>
<keyword evidence="3" id="KW-1185">Reference proteome</keyword>
<dbReference type="PANTHER" id="PTHR43190">
    <property type="entry name" value="N-ACETYL-D-GLUCOSAMINE KINASE"/>
    <property type="match status" value="1"/>
</dbReference>
<dbReference type="InterPro" id="IPR002731">
    <property type="entry name" value="ATPase_BadF"/>
</dbReference>
<dbReference type="SUPFAM" id="SSF53067">
    <property type="entry name" value="Actin-like ATPase domain"/>
    <property type="match status" value="2"/>
</dbReference>
<dbReference type="InterPro" id="IPR043129">
    <property type="entry name" value="ATPase_NBD"/>
</dbReference>
<reference evidence="2 3" key="1">
    <citation type="submission" date="2016-11" db="EMBL/GenBank/DDBJ databases">
        <title>Trade-off between light-utilization and light-protection in marine flavobacteria.</title>
        <authorList>
            <person name="Kumagai Y."/>
        </authorList>
    </citation>
    <scope>NUCLEOTIDE SEQUENCE [LARGE SCALE GENOMIC DNA]</scope>
    <source>
        <strain evidence="2 3">NBRC 107125</strain>
    </source>
</reference>
<evidence type="ECO:0000313" key="2">
    <source>
        <dbReference type="EMBL" id="ARN75097.1"/>
    </source>
</evidence>
<dbReference type="NCBIfam" id="NF046058">
    <property type="entry name" value="NagK_SO3507"/>
    <property type="match status" value="1"/>
</dbReference>
<accession>A0A1X9NJP6</accession>
<dbReference type="PANTHER" id="PTHR43190:SF3">
    <property type="entry name" value="N-ACETYL-D-GLUCOSAMINE KINASE"/>
    <property type="match status" value="1"/>
</dbReference>
<dbReference type="OrthoDB" id="9816014at2"/>
<evidence type="ECO:0000259" key="1">
    <source>
        <dbReference type="Pfam" id="PF01869"/>
    </source>
</evidence>
<dbReference type="Gene3D" id="3.30.420.40">
    <property type="match status" value="2"/>
</dbReference>
<sequence>MNTVLNSKPILYLGIDGGGSKCKARVTDEHHQVLGTAVAGPANASNNFDLSLASITESAEMAMVDAGFKKTDLANVIAGIGLAGVNLPGAYKAMSEWQHPFARMFLTTDLHIACLGAHGGEQGAVIIAGTGSCGCLYTDNKTAIYGGHGFPYGDKGSGAWMGLQALQTILLAGDGLVEPTLLTEKIERQLNASGLSMVETMVGASPRQYGKLAPLVLEAAQQGDAAATAIIKDGASYISAMARKLLDDKPARFSMLGGLSEKLIPWMDDDIIPQISAPLDQPDAGAIYFAESSLKAQQ</sequence>
<dbReference type="RefSeq" id="WP_085759266.1">
    <property type="nucleotide sequence ID" value="NZ_CP019343.1"/>
</dbReference>
<name>A0A1X9NJP6_9GAMM</name>
<dbReference type="InterPro" id="IPR052519">
    <property type="entry name" value="Euk-type_GlcNAc_Kinase"/>
</dbReference>
<dbReference type="Proteomes" id="UP000193450">
    <property type="component" value="Chromosome"/>
</dbReference>
<dbReference type="EMBL" id="CP019343">
    <property type="protein sequence ID" value="ARN75097.1"/>
    <property type="molecule type" value="Genomic_DNA"/>
</dbReference>
<dbReference type="CDD" id="cd24082">
    <property type="entry name" value="ASKHA_NBD_GspK-like"/>
    <property type="match status" value="1"/>
</dbReference>
<dbReference type="Pfam" id="PF01869">
    <property type="entry name" value="BcrAD_BadFG"/>
    <property type="match status" value="1"/>
</dbReference>
<proteinExistence type="predicted"/>